<sequence length="177" mass="20522">MRFRHDLINDKYLVVKIPGTIHEFIARKVNHLIETQLVTIKETSNECTKRLIQDIEQLASRRIQLYGANDHREPDGQFLGKIRPGSMIFQLQDFGSNLATKYPNAELTKTITLCYHDLADYLTRAQEFDVQRPPSSNLRQLKEPPQPTEELTLEDEKKFRHLENKSSARSEASDTNN</sequence>
<dbReference type="OrthoDB" id="4363080at2759"/>
<dbReference type="EMBL" id="JAACFV010000084">
    <property type="protein sequence ID" value="KAF7506557.1"/>
    <property type="molecule type" value="Genomic_DNA"/>
</dbReference>
<evidence type="ECO:0000313" key="3">
    <source>
        <dbReference type="Proteomes" id="UP000606974"/>
    </source>
</evidence>
<feature type="region of interest" description="Disordered" evidence="1">
    <location>
        <begin position="130"/>
        <end position="177"/>
    </location>
</feature>
<evidence type="ECO:0000313" key="2">
    <source>
        <dbReference type="EMBL" id="KAF7506557.1"/>
    </source>
</evidence>
<dbReference type="Proteomes" id="UP000606974">
    <property type="component" value="Unassembled WGS sequence"/>
</dbReference>
<name>A0A8H7AGF2_9EURO</name>
<reference evidence="2" key="1">
    <citation type="submission" date="2020-02" db="EMBL/GenBank/DDBJ databases">
        <authorList>
            <person name="Palmer J.M."/>
        </authorList>
    </citation>
    <scope>NUCLEOTIDE SEQUENCE</scope>
    <source>
        <strain evidence="2">EPUS1.4</strain>
        <tissue evidence="2">Thallus</tissue>
    </source>
</reference>
<gene>
    <name evidence="2" type="ORF">GJ744_011594</name>
</gene>
<comment type="caution">
    <text evidence="2">The sequence shown here is derived from an EMBL/GenBank/DDBJ whole genome shotgun (WGS) entry which is preliminary data.</text>
</comment>
<proteinExistence type="predicted"/>
<protein>
    <submittedName>
        <fullName evidence="2">Uncharacterized protein</fullName>
    </submittedName>
</protein>
<evidence type="ECO:0000256" key="1">
    <source>
        <dbReference type="SAM" id="MobiDB-lite"/>
    </source>
</evidence>
<keyword evidence="3" id="KW-1185">Reference proteome</keyword>
<feature type="compositionally biased region" description="Basic and acidic residues" evidence="1">
    <location>
        <begin position="154"/>
        <end position="177"/>
    </location>
</feature>
<dbReference type="AlphaFoldDB" id="A0A8H7AGF2"/>
<organism evidence="2 3">
    <name type="scientific">Endocarpon pusillum</name>
    <dbReference type="NCBI Taxonomy" id="364733"/>
    <lineage>
        <taxon>Eukaryota</taxon>
        <taxon>Fungi</taxon>
        <taxon>Dikarya</taxon>
        <taxon>Ascomycota</taxon>
        <taxon>Pezizomycotina</taxon>
        <taxon>Eurotiomycetes</taxon>
        <taxon>Chaetothyriomycetidae</taxon>
        <taxon>Verrucariales</taxon>
        <taxon>Verrucariaceae</taxon>
        <taxon>Endocarpon</taxon>
    </lineage>
</organism>
<accession>A0A8H7AGF2</accession>